<name>A0A1M7RAM5_9ACTN</name>
<dbReference type="SUPFAM" id="SSF54368">
    <property type="entry name" value="Glutamine synthetase, N-terminal domain"/>
    <property type="match status" value="1"/>
</dbReference>
<accession>A0A1M7RAM5</accession>
<dbReference type="InterPro" id="IPR008146">
    <property type="entry name" value="Gln_synth_cat_dom"/>
</dbReference>
<dbReference type="PROSITE" id="PS51986">
    <property type="entry name" value="GS_BETA_GRASP"/>
    <property type="match status" value="1"/>
</dbReference>
<dbReference type="RefSeq" id="WP_073260692.1">
    <property type="nucleotide sequence ID" value="NZ_FRCS01000009.1"/>
</dbReference>
<dbReference type="Gene3D" id="3.10.20.70">
    <property type="entry name" value="Glutamine synthetase, N-terminal domain"/>
    <property type="match status" value="1"/>
</dbReference>
<evidence type="ECO:0000256" key="4">
    <source>
        <dbReference type="ARBA" id="ARBA00022840"/>
    </source>
</evidence>
<evidence type="ECO:0000259" key="8">
    <source>
        <dbReference type="PROSITE" id="PS51987"/>
    </source>
</evidence>
<keyword evidence="2" id="KW-0436">Ligase</keyword>
<dbReference type="GO" id="GO:0005524">
    <property type="term" value="F:ATP binding"/>
    <property type="evidence" value="ECO:0007669"/>
    <property type="project" value="UniProtKB-KW"/>
</dbReference>
<dbReference type="PANTHER" id="PTHR43785">
    <property type="entry name" value="GAMMA-GLUTAMYLPUTRESCINE SYNTHETASE"/>
    <property type="match status" value="1"/>
</dbReference>
<organism evidence="9 10">
    <name type="scientific">Cryptosporangium aurantiacum</name>
    <dbReference type="NCBI Taxonomy" id="134849"/>
    <lineage>
        <taxon>Bacteria</taxon>
        <taxon>Bacillati</taxon>
        <taxon>Actinomycetota</taxon>
        <taxon>Actinomycetes</taxon>
        <taxon>Cryptosporangiales</taxon>
        <taxon>Cryptosporangiaceae</taxon>
        <taxon>Cryptosporangium</taxon>
    </lineage>
</organism>
<dbReference type="PROSITE" id="PS51987">
    <property type="entry name" value="GS_CATALYTIC"/>
    <property type="match status" value="1"/>
</dbReference>
<sequence>MTDPAPGGRPGEVARAQQLAAGLAGQGVHGVALTYVDTAGIARVKAVPVTKLDAAVQWGVGMSPVFDLFLADDMIVGTDKQGGPDGDLRLYPDLDQLAVPASQPGWAWAPVDRLTQDGVPHVNCSRSLLRRTVADAVARGLTFRAAVEIEFVLGRDDVPWPDFAPACRGPAYGLTRLAELSEFCGDVLATLEQLHISVDQIHPEYAPGQFEISVGATDPVAAADRSVLVRHVLRTLAQRHGLRISFAPTVLAGGVGNGGHVHLSAWRDDVNLHGTGTGRYGLTPEAEAITAGILDALPALAAVNTPSPASYLRMQPSHWAGVYACWGHETREAALRVVTGTAGARQSAANLEVKAIDLAANPYLALSGLLAAGLDGLDRGVRLPEEITGDPSRFSADELAARGIRRLPTTLDDALAEFTASPLPAKAWGEYLVDAIAGVRRGEIARMEKRPPEVVAEAYRWVY</sequence>
<evidence type="ECO:0000256" key="5">
    <source>
        <dbReference type="PROSITE-ProRule" id="PRU01330"/>
    </source>
</evidence>
<dbReference type="OrthoDB" id="3277468at2"/>
<evidence type="ECO:0000256" key="3">
    <source>
        <dbReference type="ARBA" id="ARBA00022741"/>
    </source>
</evidence>
<evidence type="ECO:0000256" key="1">
    <source>
        <dbReference type="ARBA" id="ARBA00009897"/>
    </source>
</evidence>
<dbReference type="InterPro" id="IPR008147">
    <property type="entry name" value="Gln_synt_N"/>
</dbReference>
<dbReference type="SUPFAM" id="SSF55931">
    <property type="entry name" value="Glutamine synthetase/guanido kinase"/>
    <property type="match status" value="1"/>
</dbReference>
<evidence type="ECO:0000313" key="9">
    <source>
        <dbReference type="EMBL" id="SHN43182.1"/>
    </source>
</evidence>
<evidence type="ECO:0000259" key="7">
    <source>
        <dbReference type="PROSITE" id="PS51986"/>
    </source>
</evidence>
<feature type="domain" description="GS catalytic" evidence="8">
    <location>
        <begin position="125"/>
        <end position="463"/>
    </location>
</feature>
<feature type="domain" description="GS beta-grasp" evidence="7">
    <location>
        <begin position="26"/>
        <end position="118"/>
    </location>
</feature>
<dbReference type="STRING" id="134849.SAMN05443668_10967"/>
<dbReference type="InterPro" id="IPR036651">
    <property type="entry name" value="Gln_synt_N_sf"/>
</dbReference>
<dbReference type="AlphaFoldDB" id="A0A1M7RAM5"/>
<keyword evidence="10" id="KW-1185">Reference proteome</keyword>
<keyword evidence="3" id="KW-0547">Nucleotide-binding</keyword>
<protein>
    <submittedName>
        <fullName evidence="9">L-glutamine synthetase</fullName>
    </submittedName>
</protein>
<evidence type="ECO:0000256" key="6">
    <source>
        <dbReference type="RuleBase" id="RU000384"/>
    </source>
</evidence>
<dbReference type="Proteomes" id="UP000184440">
    <property type="component" value="Unassembled WGS sequence"/>
</dbReference>
<keyword evidence="4" id="KW-0067">ATP-binding</keyword>
<dbReference type="EMBL" id="FRCS01000009">
    <property type="protein sequence ID" value="SHN43182.1"/>
    <property type="molecule type" value="Genomic_DNA"/>
</dbReference>
<dbReference type="Gene3D" id="3.30.590.10">
    <property type="entry name" value="Glutamine synthetase/guanido kinase, catalytic domain"/>
    <property type="match status" value="1"/>
</dbReference>
<dbReference type="PANTHER" id="PTHR43785:SF12">
    <property type="entry name" value="TYPE-1 GLUTAMINE SYNTHETASE 2"/>
    <property type="match status" value="1"/>
</dbReference>
<reference evidence="9 10" key="1">
    <citation type="submission" date="2016-11" db="EMBL/GenBank/DDBJ databases">
        <authorList>
            <person name="Jaros S."/>
            <person name="Januszkiewicz K."/>
            <person name="Wedrychowicz H."/>
        </authorList>
    </citation>
    <scope>NUCLEOTIDE SEQUENCE [LARGE SCALE GENOMIC DNA]</scope>
    <source>
        <strain evidence="9 10">DSM 46144</strain>
    </source>
</reference>
<dbReference type="Pfam" id="PF00120">
    <property type="entry name" value="Gln-synt_C"/>
    <property type="match status" value="1"/>
</dbReference>
<gene>
    <name evidence="9" type="ORF">SAMN05443668_10967</name>
</gene>
<evidence type="ECO:0000256" key="2">
    <source>
        <dbReference type="ARBA" id="ARBA00022598"/>
    </source>
</evidence>
<dbReference type="GO" id="GO:0006542">
    <property type="term" value="P:glutamine biosynthetic process"/>
    <property type="evidence" value="ECO:0007669"/>
    <property type="project" value="InterPro"/>
</dbReference>
<comment type="similarity">
    <text evidence="1 5 6">Belongs to the glutamine synthetase family.</text>
</comment>
<evidence type="ECO:0000313" key="10">
    <source>
        <dbReference type="Proteomes" id="UP000184440"/>
    </source>
</evidence>
<dbReference type="SMART" id="SM01230">
    <property type="entry name" value="Gln-synt_C"/>
    <property type="match status" value="1"/>
</dbReference>
<dbReference type="InterPro" id="IPR014746">
    <property type="entry name" value="Gln_synth/guanido_kin_cat_dom"/>
</dbReference>
<proteinExistence type="inferred from homology"/>
<dbReference type="GO" id="GO:0004356">
    <property type="term" value="F:glutamine synthetase activity"/>
    <property type="evidence" value="ECO:0007669"/>
    <property type="project" value="InterPro"/>
</dbReference>